<accession>A0AAN6XWK2</accession>
<feature type="transmembrane region" description="Helical" evidence="7">
    <location>
        <begin position="383"/>
        <end position="402"/>
    </location>
</feature>
<evidence type="ECO:0000313" key="9">
    <source>
        <dbReference type="EMBL" id="KAK4205032.1"/>
    </source>
</evidence>
<dbReference type="GO" id="GO:0005886">
    <property type="term" value="C:plasma membrane"/>
    <property type="evidence" value="ECO:0007669"/>
    <property type="project" value="TreeGrafter"/>
</dbReference>
<feature type="transmembrane region" description="Helical" evidence="7">
    <location>
        <begin position="126"/>
        <end position="152"/>
    </location>
</feature>
<evidence type="ECO:0000256" key="5">
    <source>
        <dbReference type="ARBA" id="ARBA00023136"/>
    </source>
</evidence>
<reference evidence="9" key="2">
    <citation type="submission" date="2023-05" db="EMBL/GenBank/DDBJ databases">
        <authorList>
            <consortium name="Lawrence Berkeley National Laboratory"/>
            <person name="Steindorff A."/>
            <person name="Hensen N."/>
            <person name="Bonometti L."/>
            <person name="Westerberg I."/>
            <person name="Brannstrom I.O."/>
            <person name="Guillou S."/>
            <person name="Cros-Aarteil S."/>
            <person name="Calhoun S."/>
            <person name="Haridas S."/>
            <person name="Kuo A."/>
            <person name="Mondo S."/>
            <person name="Pangilinan J."/>
            <person name="Riley R."/>
            <person name="Labutti K."/>
            <person name="Andreopoulos B."/>
            <person name="Lipzen A."/>
            <person name="Chen C."/>
            <person name="Yanf M."/>
            <person name="Daum C."/>
            <person name="Ng V."/>
            <person name="Clum A."/>
            <person name="Ohm R."/>
            <person name="Martin F."/>
            <person name="Silar P."/>
            <person name="Natvig D."/>
            <person name="Lalanne C."/>
            <person name="Gautier V."/>
            <person name="Ament-Velasquez S.L."/>
            <person name="Kruys A."/>
            <person name="Hutchinson M.I."/>
            <person name="Powell A.J."/>
            <person name="Barry K."/>
            <person name="Miller A.N."/>
            <person name="Grigoriev I.V."/>
            <person name="Debuchy R."/>
            <person name="Gladieux P."/>
            <person name="Thoren M.H."/>
            <person name="Johannesson H."/>
        </authorList>
    </citation>
    <scope>NUCLEOTIDE SEQUENCE</scope>
    <source>
        <strain evidence="9">CBS 315.58</strain>
    </source>
</reference>
<keyword evidence="10" id="KW-1185">Reference proteome</keyword>
<feature type="transmembrane region" description="Helical" evidence="7">
    <location>
        <begin position="453"/>
        <end position="474"/>
    </location>
</feature>
<feature type="region of interest" description="Disordered" evidence="6">
    <location>
        <begin position="1"/>
        <end position="50"/>
    </location>
</feature>
<evidence type="ECO:0000313" key="10">
    <source>
        <dbReference type="Proteomes" id="UP001303160"/>
    </source>
</evidence>
<protein>
    <submittedName>
        <fullName evidence="9">MFS general substrate transporter</fullName>
    </submittedName>
</protein>
<feature type="transmembrane region" description="Helical" evidence="7">
    <location>
        <begin position="218"/>
        <end position="237"/>
    </location>
</feature>
<dbReference type="Proteomes" id="UP001303160">
    <property type="component" value="Unassembled WGS sequence"/>
</dbReference>
<comment type="caution">
    <text evidence="9">The sequence shown here is derived from an EMBL/GenBank/DDBJ whole genome shotgun (WGS) entry which is preliminary data.</text>
</comment>
<dbReference type="PRINTS" id="PR01036">
    <property type="entry name" value="TCRTETB"/>
</dbReference>
<feature type="region of interest" description="Disordered" evidence="6">
    <location>
        <begin position="558"/>
        <end position="592"/>
    </location>
</feature>
<feature type="transmembrane region" description="Helical" evidence="7">
    <location>
        <begin position="57"/>
        <end position="82"/>
    </location>
</feature>
<name>A0AAN6XWK2_9PEZI</name>
<evidence type="ECO:0000256" key="3">
    <source>
        <dbReference type="ARBA" id="ARBA00022692"/>
    </source>
</evidence>
<dbReference type="GO" id="GO:0022857">
    <property type="term" value="F:transmembrane transporter activity"/>
    <property type="evidence" value="ECO:0007669"/>
    <property type="project" value="InterPro"/>
</dbReference>
<keyword evidence="4 7" id="KW-1133">Transmembrane helix</keyword>
<feature type="domain" description="Major facilitator superfamily (MFS) profile" evidence="8">
    <location>
        <begin position="60"/>
        <end position="551"/>
    </location>
</feature>
<feature type="transmembrane region" description="Helical" evidence="7">
    <location>
        <begin position="183"/>
        <end position="206"/>
    </location>
</feature>
<evidence type="ECO:0000256" key="2">
    <source>
        <dbReference type="ARBA" id="ARBA00007520"/>
    </source>
</evidence>
<dbReference type="Pfam" id="PF07690">
    <property type="entry name" value="MFS_1"/>
    <property type="match status" value="1"/>
</dbReference>
<comment type="similarity">
    <text evidence="2">Belongs to the major facilitator superfamily. TCR/Tet family.</text>
</comment>
<reference evidence="9" key="1">
    <citation type="journal article" date="2023" name="Mol. Phylogenet. Evol.">
        <title>Genome-scale phylogeny and comparative genomics of the fungal order Sordariales.</title>
        <authorList>
            <person name="Hensen N."/>
            <person name="Bonometti L."/>
            <person name="Westerberg I."/>
            <person name="Brannstrom I.O."/>
            <person name="Guillou S."/>
            <person name="Cros-Aarteil S."/>
            <person name="Calhoun S."/>
            <person name="Haridas S."/>
            <person name="Kuo A."/>
            <person name="Mondo S."/>
            <person name="Pangilinan J."/>
            <person name="Riley R."/>
            <person name="LaButti K."/>
            <person name="Andreopoulos B."/>
            <person name="Lipzen A."/>
            <person name="Chen C."/>
            <person name="Yan M."/>
            <person name="Daum C."/>
            <person name="Ng V."/>
            <person name="Clum A."/>
            <person name="Steindorff A."/>
            <person name="Ohm R.A."/>
            <person name="Martin F."/>
            <person name="Silar P."/>
            <person name="Natvig D.O."/>
            <person name="Lalanne C."/>
            <person name="Gautier V."/>
            <person name="Ament-Velasquez S.L."/>
            <person name="Kruys A."/>
            <person name="Hutchinson M.I."/>
            <person name="Powell A.J."/>
            <person name="Barry K."/>
            <person name="Miller A.N."/>
            <person name="Grigoriev I.V."/>
            <person name="Debuchy R."/>
            <person name="Gladieux P."/>
            <person name="Hiltunen Thoren M."/>
            <person name="Johannesson H."/>
        </authorList>
    </citation>
    <scope>NUCLEOTIDE SEQUENCE</scope>
    <source>
        <strain evidence="9">CBS 315.58</strain>
    </source>
</reference>
<feature type="transmembrane region" description="Helical" evidence="7">
    <location>
        <begin position="281"/>
        <end position="300"/>
    </location>
</feature>
<feature type="transmembrane region" description="Helical" evidence="7">
    <location>
        <begin position="356"/>
        <end position="376"/>
    </location>
</feature>
<evidence type="ECO:0000256" key="6">
    <source>
        <dbReference type="SAM" id="MobiDB-lite"/>
    </source>
</evidence>
<dbReference type="PROSITE" id="PS50850">
    <property type="entry name" value="MFS"/>
    <property type="match status" value="1"/>
</dbReference>
<evidence type="ECO:0000259" key="8">
    <source>
        <dbReference type="PROSITE" id="PS50850"/>
    </source>
</evidence>
<comment type="subcellular location">
    <subcellularLocation>
        <location evidence="1">Membrane</location>
        <topology evidence="1">Multi-pass membrane protein</topology>
    </subcellularLocation>
</comment>
<feature type="transmembrane region" description="Helical" evidence="7">
    <location>
        <begin position="321"/>
        <end position="344"/>
    </location>
</feature>
<dbReference type="AlphaFoldDB" id="A0AAN6XWK2"/>
<dbReference type="Gene3D" id="1.20.1720.10">
    <property type="entry name" value="Multidrug resistance protein D"/>
    <property type="match status" value="1"/>
</dbReference>
<dbReference type="EMBL" id="MU863878">
    <property type="protein sequence ID" value="KAK4205032.1"/>
    <property type="molecule type" value="Genomic_DNA"/>
</dbReference>
<proteinExistence type="inferred from homology"/>
<dbReference type="FunFam" id="1.20.1720.10:FF:000014">
    <property type="entry name" value="MFS drug transporter, putative"/>
    <property type="match status" value="1"/>
</dbReference>
<dbReference type="InterPro" id="IPR011701">
    <property type="entry name" value="MFS"/>
</dbReference>
<dbReference type="InterPro" id="IPR020846">
    <property type="entry name" value="MFS_dom"/>
</dbReference>
<evidence type="ECO:0000256" key="7">
    <source>
        <dbReference type="SAM" id="Phobius"/>
    </source>
</evidence>
<feature type="transmembrane region" description="Helical" evidence="7">
    <location>
        <begin position="414"/>
        <end position="441"/>
    </location>
</feature>
<dbReference type="InterPro" id="IPR036259">
    <property type="entry name" value="MFS_trans_sf"/>
</dbReference>
<keyword evidence="5 7" id="KW-0472">Membrane</keyword>
<sequence>MVSYTKSEEHEATSSSSTQSPPNEPVTQPEDGSNEPKVSEAPETPADEPPAHSTGKLVLILIALCLAVFLAAIDAVIITPAMPTIAKELNASDAGFAWIGSAYLLTLSATAPFWSKVSDIFGRKPILIIANIIFLIGSLVAALANSLVMLIAARAVQGAGGGGLITLVEISVGDMFSQRERGLFYGIYGAVWAVATAIGPIIGGAFTEYVTWRWCFWFNLPFDGLSLIITIIFLHIHNPKTPLVKGLKAIDWLGSALIVGATLMFLIGLESGGVSHPWNSAFVICLIVFGLVAYALFGIWQHFARYPVIPRRIFASVSRASTFGVVFCHGAGFIAPVFFLPLYFQAALGATPLQSGVWMLALAVAFTLSGIIMGIYIQRTGHYLWIIRTSMALFTLALGLMVTFDNTRNWPRIIIFQVILAAGIGANMQTLVIAIQALVAPEDIGVATGTLNFIRNLATAISVVIGQVIFQGILGHHSSELRDSGVPEDIVHKLVNGGAIAGSGLTADFTDAQKETYSAAVADGLAKMWIFYTCLVAVGFLMTFGITKKELMTSHEVTKTGLEAEEEKRKKYQATKEGEKETAVNGQKAELA</sequence>
<feature type="transmembrane region" description="Helical" evidence="7">
    <location>
        <begin position="529"/>
        <end position="547"/>
    </location>
</feature>
<evidence type="ECO:0000256" key="4">
    <source>
        <dbReference type="ARBA" id="ARBA00022989"/>
    </source>
</evidence>
<keyword evidence="3 7" id="KW-0812">Transmembrane</keyword>
<feature type="transmembrane region" description="Helical" evidence="7">
    <location>
        <begin position="94"/>
        <end position="114"/>
    </location>
</feature>
<dbReference type="Gene3D" id="1.20.1250.20">
    <property type="entry name" value="MFS general substrate transporter like domains"/>
    <property type="match status" value="1"/>
</dbReference>
<dbReference type="SUPFAM" id="SSF103473">
    <property type="entry name" value="MFS general substrate transporter"/>
    <property type="match status" value="2"/>
</dbReference>
<dbReference type="CDD" id="cd17502">
    <property type="entry name" value="MFS_Azr1_MDR_like"/>
    <property type="match status" value="1"/>
</dbReference>
<organism evidence="9 10">
    <name type="scientific">Triangularia verruculosa</name>
    <dbReference type="NCBI Taxonomy" id="2587418"/>
    <lineage>
        <taxon>Eukaryota</taxon>
        <taxon>Fungi</taxon>
        <taxon>Dikarya</taxon>
        <taxon>Ascomycota</taxon>
        <taxon>Pezizomycotina</taxon>
        <taxon>Sordariomycetes</taxon>
        <taxon>Sordariomycetidae</taxon>
        <taxon>Sordariales</taxon>
        <taxon>Podosporaceae</taxon>
        <taxon>Triangularia</taxon>
    </lineage>
</organism>
<feature type="compositionally biased region" description="Basic and acidic residues" evidence="6">
    <location>
        <begin position="1"/>
        <end position="12"/>
    </location>
</feature>
<evidence type="ECO:0000256" key="1">
    <source>
        <dbReference type="ARBA" id="ARBA00004141"/>
    </source>
</evidence>
<gene>
    <name evidence="9" type="ORF">QBC40DRAFT_271639</name>
</gene>
<feature type="compositionally biased region" description="Basic and acidic residues" evidence="6">
    <location>
        <begin position="566"/>
        <end position="582"/>
    </location>
</feature>
<feature type="transmembrane region" description="Helical" evidence="7">
    <location>
        <begin position="249"/>
        <end position="269"/>
    </location>
</feature>
<dbReference type="PANTHER" id="PTHR23501">
    <property type="entry name" value="MAJOR FACILITATOR SUPERFAMILY"/>
    <property type="match status" value="1"/>
</dbReference>
<dbReference type="PANTHER" id="PTHR23501:SF195">
    <property type="entry name" value="PEP5"/>
    <property type="match status" value="1"/>
</dbReference>